<dbReference type="EMBL" id="JACRVF010000001">
    <property type="protein sequence ID" value="MBC5991409.1"/>
    <property type="molecule type" value="Genomic_DNA"/>
</dbReference>
<name>A0A923N3W9_9BACT</name>
<evidence type="ECO:0000313" key="2">
    <source>
        <dbReference type="Proteomes" id="UP000603640"/>
    </source>
</evidence>
<reference evidence="1" key="1">
    <citation type="submission" date="2020-08" db="EMBL/GenBank/DDBJ databases">
        <title>Pontibacter sp. SD6 16S ribosomal RNA gene Genome sequencing and assembly.</title>
        <authorList>
            <person name="Kang M."/>
        </authorList>
    </citation>
    <scope>NUCLEOTIDE SEQUENCE</scope>
    <source>
        <strain evidence="1">SD6</strain>
    </source>
</reference>
<accession>A0A923N3W9</accession>
<gene>
    <name evidence="1" type="ORF">H8S84_01010</name>
</gene>
<comment type="caution">
    <text evidence="1">The sequence shown here is derived from an EMBL/GenBank/DDBJ whole genome shotgun (WGS) entry which is preliminary data.</text>
</comment>
<sequence>MSKLPHYTPIASEAFNNFLDNRINLDELIERLRYIELQVQSDDEDEEAGKTVWFRFFEGDTLRTTISELEKELSDPTHPSYRILLYGIATGLEADELEVHYS</sequence>
<protein>
    <submittedName>
        <fullName evidence="1">Uncharacterized protein</fullName>
    </submittedName>
</protein>
<keyword evidence="2" id="KW-1185">Reference proteome</keyword>
<dbReference type="Proteomes" id="UP000603640">
    <property type="component" value="Unassembled WGS sequence"/>
</dbReference>
<evidence type="ECO:0000313" key="1">
    <source>
        <dbReference type="EMBL" id="MBC5991409.1"/>
    </source>
</evidence>
<dbReference type="RefSeq" id="WP_187065415.1">
    <property type="nucleotide sequence ID" value="NZ_JACRVF010000001.1"/>
</dbReference>
<proteinExistence type="predicted"/>
<organism evidence="1 2">
    <name type="scientific">Pontibacter cellulosilyticus</name>
    <dbReference type="NCBI Taxonomy" id="1720253"/>
    <lineage>
        <taxon>Bacteria</taxon>
        <taxon>Pseudomonadati</taxon>
        <taxon>Bacteroidota</taxon>
        <taxon>Cytophagia</taxon>
        <taxon>Cytophagales</taxon>
        <taxon>Hymenobacteraceae</taxon>
        <taxon>Pontibacter</taxon>
    </lineage>
</organism>
<dbReference type="AlphaFoldDB" id="A0A923N3W9"/>